<evidence type="ECO:0000313" key="2">
    <source>
        <dbReference type="EMBL" id="KAF5834639.1"/>
    </source>
</evidence>
<reference evidence="2" key="1">
    <citation type="submission" date="2017-08" db="EMBL/GenBank/DDBJ databases">
        <authorList>
            <person name="Polle J.E."/>
            <person name="Barry K."/>
            <person name="Cushman J."/>
            <person name="Schmutz J."/>
            <person name="Tran D."/>
            <person name="Hathwaick L.T."/>
            <person name="Yim W.C."/>
            <person name="Jenkins J."/>
            <person name="Mckie-Krisberg Z.M."/>
            <person name="Prochnik S."/>
            <person name="Lindquist E."/>
            <person name="Dockter R.B."/>
            <person name="Adam C."/>
            <person name="Molina H."/>
            <person name="Bunkerborg J."/>
            <person name="Jin E."/>
            <person name="Buchheim M."/>
            <person name="Magnuson J."/>
        </authorList>
    </citation>
    <scope>NUCLEOTIDE SEQUENCE</scope>
    <source>
        <strain evidence="2">CCAP 19/18</strain>
    </source>
</reference>
<evidence type="ECO:0000313" key="3">
    <source>
        <dbReference type="Proteomes" id="UP000815325"/>
    </source>
</evidence>
<dbReference type="Proteomes" id="UP000815325">
    <property type="component" value="Unassembled WGS sequence"/>
</dbReference>
<feature type="region of interest" description="Disordered" evidence="1">
    <location>
        <begin position="54"/>
        <end position="117"/>
    </location>
</feature>
<accession>A0ABQ7GJ69</accession>
<protein>
    <recommendedName>
        <fullName evidence="4">Encoded protein</fullName>
    </recommendedName>
</protein>
<comment type="caution">
    <text evidence="2">The sequence shown here is derived from an EMBL/GenBank/DDBJ whole genome shotgun (WGS) entry which is preliminary data.</text>
</comment>
<dbReference type="EMBL" id="MU069745">
    <property type="protein sequence ID" value="KAF5834639.1"/>
    <property type="molecule type" value="Genomic_DNA"/>
</dbReference>
<organism evidence="2 3">
    <name type="scientific">Dunaliella salina</name>
    <name type="common">Green alga</name>
    <name type="synonym">Protococcus salinus</name>
    <dbReference type="NCBI Taxonomy" id="3046"/>
    <lineage>
        <taxon>Eukaryota</taxon>
        <taxon>Viridiplantae</taxon>
        <taxon>Chlorophyta</taxon>
        <taxon>core chlorophytes</taxon>
        <taxon>Chlorophyceae</taxon>
        <taxon>CS clade</taxon>
        <taxon>Chlamydomonadales</taxon>
        <taxon>Dunaliellaceae</taxon>
        <taxon>Dunaliella</taxon>
    </lineage>
</organism>
<keyword evidence="3" id="KW-1185">Reference proteome</keyword>
<sequence>MLKRAAAQLGEYSCASLLKRLEAEWLLLKSIRQSACARSLRVSHPICPARAPHELSSPAAANPSWSPNSPLQVSQECTPTPPSAALAPASPPDLTPHTANGNGGQSQTQAQHLQSAPHQTGEVCTQLGCVGEVVAEIRLVGPSNGKSTAAAGTVCGGGKDCSGCSRECCHHTANLCSSTGHASKCATKALDSSCAAAAASTPAPCGTGAAAAIDIPPFPMSGEHAAQPSPVSILKHAARHARRARGVVFSPQLVMGPKAGYTHSD</sequence>
<name>A0ABQ7GJ69_DUNSA</name>
<evidence type="ECO:0008006" key="4">
    <source>
        <dbReference type="Google" id="ProtNLM"/>
    </source>
</evidence>
<evidence type="ECO:0000256" key="1">
    <source>
        <dbReference type="SAM" id="MobiDB-lite"/>
    </source>
</evidence>
<gene>
    <name evidence="2" type="ORF">DUNSADRAFT_8647</name>
</gene>
<proteinExistence type="predicted"/>
<feature type="compositionally biased region" description="Polar residues" evidence="1">
    <location>
        <begin position="97"/>
        <end position="117"/>
    </location>
</feature>
<feature type="compositionally biased region" description="Low complexity" evidence="1">
    <location>
        <begin position="56"/>
        <end position="70"/>
    </location>
</feature>